<feature type="compositionally biased region" description="Polar residues" evidence="1">
    <location>
        <begin position="353"/>
        <end position="364"/>
    </location>
</feature>
<dbReference type="RefSeq" id="XP_066078007.1">
    <property type="nucleotide sequence ID" value="XM_066221910.1"/>
</dbReference>
<sequence>MSVNTKRYNPPRLQWTEKQTYRLLELINSSQTYINTFFPSTSNDNDDNTGNRLADDINELEKELCLLILDETEWMKWMISNRIITNDRNGLSVNHEKWINDQNPVHDRLNSVHSDAKYAQKSLGNAISVDDLKLNSVANKAWKEHQNLNKFTWYFLYVQAQLVNNPNYIINLQSQILQHKHNSKTSASTSEQRSDSGRSGAAPSCIPHTDPSSPKQSKSYRPMAVPSFPQSLLPDRPLSTPIRSIRPTSSNSLSNPTRPASVPQRRSVSSNSTPTNTTTTTRPAPRSLDNGRSKRARTASTDLAKRIGERAPPVIDICSDSEDEEDRSIPLRKGNPHEAIVIDDSDEDEVIDQNQNGSQSSTAMGASPGVPPIIPIPGSSALPTYKTPSRPALNQAENLEAIRSMSGSFMRRSRHNSKCNSESDSESDDSSRPPTPPFPPSDRQSKFGIDTTSTSSSSRAISPHFIEDIFRDPKIRSYRLDALHERLGLPLPPSRQYQGSAPSLTTEPPPISLEDHLTLEEGNGGSHKDHFEHHLRYPPLVISDGTIQDFPINILSSPHLSNNVDEPIEISDDEEEEEEEELNMPEQTNEAAINSLQVHSRSNHVNINTDKLSTHDVDDEQVDMDIESETTLEDMELISISERDQYTPEREMIEHQLQTSDDRSVDGHKDDSRRITDQLPIQSSISSLPLPPSITNTATFNAASSMIRMLLSELRHTRSKALSGIKVVLQIDATPFKQSLMDLIEMMGGLVKQQYSWSVDNHEIKYIVVGSPDDYSSCTNESSSLVANGGQKVNLIEFMGILADLREKELA</sequence>
<protein>
    <recommendedName>
        <fullName evidence="4">BRCT domain-containing protein</fullName>
    </recommendedName>
</protein>
<feature type="region of interest" description="Disordered" evidence="1">
    <location>
        <begin position="344"/>
        <end position="394"/>
    </location>
</feature>
<dbReference type="Proteomes" id="UP001355207">
    <property type="component" value="Chromosome 8"/>
</dbReference>
<feature type="region of interest" description="Disordered" evidence="1">
    <location>
        <begin position="181"/>
        <end position="306"/>
    </location>
</feature>
<dbReference type="EMBL" id="CP144105">
    <property type="protein sequence ID" value="WWC91245.1"/>
    <property type="molecule type" value="Genomic_DNA"/>
</dbReference>
<evidence type="ECO:0000313" key="3">
    <source>
        <dbReference type="Proteomes" id="UP001355207"/>
    </source>
</evidence>
<dbReference type="GeneID" id="91096857"/>
<name>A0AAX4K343_9TREE</name>
<evidence type="ECO:0000313" key="2">
    <source>
        <dbReference type="EMBL" id="WWC91245.1"/>
    </source>
</evidence>
<feature type="compositionally biased region" description="Polar residues" evidence="1">
    <location>
        <begin position="246"/>
        <end position="258"/>
    </location>
</feature>
<feature type="region of interest" description="Disordered" evidence="1">
    <location>
        <begin position="489"/>
        <end position="509"/>
    </location>
</feature>
<gene>
    <name evidence="2" type="ORF">L201_006188</name>
</gene>
<feature type="compositionally biased region" description="Polar residues" evidence="1">
    <location>
        <begin position="210"/>
        <end position="219"/>
    </location>
</feature>
<reference evidence="2 3" key="1">
    <citation type="submission" date="2024-01" db="EMBL/GenBank/DDBJ databases">
        <title>Comparative genomics of Cryptococcus and Kwoniella reveals pathogenesis evolution and contrasting modes of karyotype evolution via chromosome fusion or intercentromeric recombination.</title>
        <authorList>
            <person name="Coelho M.A."/>
            <person name="David-Palma M."/>
            <person name="Shea T."/>
            <person name="Bowers K."/>
            <person name="McGinley-Smith S."/>
            <person name="Mohammad A.W."/>
            <person name="Gnirke A."/>
            <person name="Yurkov A.M."/>
            <person name="Nowrousian M."/>
            <person name="Sun S."/>
            <person name="Cuomo C.A."/>
            <person name="Heitman J."/>
        </authorList>
    </citation>
    <scope>NUCLEOTIDE SEQUENCE [LARGE SCALE GENOMIC DNA]</scope>
    <source>
        <strain evidence="2 3">CBS 6074</strain>
    </source>
</reference>
<evidence type="ECO:0000256" key="1">
    <source>
        <dbReference type="SAM" id="MobiDB-lite"/>
    </source>
</evidence>
<evidence type="ECO:0008006" key="4">
    <source>
        <dbReference type="Google" id="ProtNLM"/>
    </source>
</evidence>
<dbReference type="AlphaFoldDB" id="A0AAX4K343"/>
<feature type="region of interest" description="Disordered" evidence="1">
    <location>
        <begin position="408"/>
        <end position="459"/>
    </location>
</feature>
<accession>A0AAX4K343</accession>
<keyword evidence="3" id="KW-1185">Reference proteome</keyword>
<proteinExistence type="predicted"/>
<organism evidence="2 3">
    <name type="scientific">Kwoniella dendrophila CBS 6074</name>
    <dbReference type="NCBI Taxonomy" id="1295534"/>
    <lineage>
        <taxon>Eukaryota</taxon>
        <taxon>Fungi</taxon>
        <taxon>Dikarya</taxon>
        <taxon>Basidiomycota</taxon>
        <taxon>Agaricomycotina</taxon>
        <taxon>Tremellomycetes</taxon>
        <taxon>Tremellales</taxon>
        <taxon>Cryptococcaceae</taxon>
        <taxon>Kwoniella</taxon>
    </lineage>
</organism>
<feature type="compositionally biased region" description="Polar residues" evidence="1">
    <location>
        <begin position="495"/>
        <end position="506"/>
    </location>
</feature>
<feature type="compositionally biased region" description="Low complexity" evidence="1">
    <location>
        <begin position="265"/>
        <end position="287"/>
    </location>
</feature>